<evidence type="ECO:0000256" key="1">
    <source>
        <dbReference type="SAM" id="MobiDB-lite"/>
    </source>
</evidence>
<proteinExistence type="predicted"/>
<keyword evidence="3" id="KW-1185">Reference proteome</keyword>
<reference evidence="2 3" key="1">
    <citation type="submission" date="2018-07" db="EMBL/GenBank/DDBJ databases">
        <title>Genomic Encyclopedia of Type Strains, Phase III (KMG-III): the genomes of soil and plant-associated and newly described type strains.</title>
        <authorList>
            <person name="Whitman W."/>
        </authorList>
    </citation>
    <scope>NUCLEOTIDE SEQUENCE [LARGE SCALE GENOMIC DNA]</scope>
    <source>
        <strain evidence="2 3">CECT 8488</strain>
    </source>
</reference>
<feature type="region of interest" description="Disordered" evidence="1">
    <location>
        <begin position="74"/>
        <end position="98"/>
    </location>
</feature>
<gene>
    <name evidence="2" type="ORF">DFP90_102319</name>
</gene>
<protein>
    <recommendedName>
        <fullName evidence="4">Histidine kinase</fullName>
    </recommendedName>
</protein>
<evidence type="ECO:0008006" key="4">
    <source>
        <dbReference type="Google" id="ProtNLM"/>
    </source>
</evidence>
<accession>A0A3D9HS64</accession>
<dbReference type="AlphaFoldDB" id="A0A3D9HS64"/>
<comment type="caution">
    <text evidence="2">The sequence shown here is derived from an EMBL/GenBank/DDBJ whole genome shotgun (WGS) entry which is preliminary data.</text>
</comment>
<dbReference type="OrthoDB" id="7361233at2"/>
<evidence type="ECO:0000313" key="3">
    <source>
        <dbReference type="Proteomes" id="UP000256845"/>
    </source>
</evidence>
<evidence type="ECO:0000313" key="2">
    <source>
        <dbReference type="EMBL" id="RED52299.1"/>
    </source>
</evidence>
<dbReference type="EMBL" id="QRDW01000002">
    <property type="protein sequence ID" value="RED52299.1"/>
    <property type="molecule type" value="Genomic_DNA"/>
</dbReference>
<sequence>MTRFLVSEEKPDGFKLEDILKTIRKDILIRCGHIADDHRMEAEHVLSNNIKILHLLEQAIQLAEDSTQILDKAFGPSQASKGGPPRIGTDPAADLGGK</sequence>
<organism evidence="2 3">
    <name type="scientific">Aestuariispira insulae</name>
    <dbReference type="NCBI Taxonomy" id="1461337"/>
    <lineage>
        <taxon>Bacteria</taxon>
        <taxon>Pseudomonadati</taxon>
        <taxon>Pseudomonadota</taxon>
        <taxon>Alphaproteobacteria</taxon>
        <taxon>Rhodospirillales</taxon>
        <taxon>Kiloniellaceae</taxon>
        <taxon>Aestuariispira</taxon>
    </lineage>
</organism>
<dbReference type="RefSeq" id="WP_115935847.1">
    <property type="nucleotide sequence ID" value="NZ_QRDW01000002.1"/>
</dbReference>
<name>A0A3D9HS64_9PROT</name>
<dbReference type="Proteomes" id="UP000256845">
    <property type="component" value="Unassembled WGS sequence"/>
</dbReference>